<dbReference type="Proteomes" id="UP000683511">
    <property type="component" value="Chromosome"/>
</dbReference>
<evidence type="ECO:0000313" key="1">
    <source>
        <dbReference type="EMBL" id="QXE25740.1"/>
    </source>
</evidence>
<protein>
    <submittedName>
        <fullName evidence="1">Uncharacterized protein</fullName>
    </submittedName>
</protein>
<dbReference type="EMBL" id="CP021056">
    <property type="protein sequence ID" value="QXE25740.1"/>
    <property type="molecule type" value="Genomic_DNA"/>
</dbReference>
<keyword evidence="2" id="KW-1185">Reference proteome</keyword>
<reference evidence="1" key="1">
    <citation type="submission" date="2017-04" db="EMBL/GenBank/DDBJ databases">
        <title>Genome deletions in a multicellular cyanobacterial endosymbiont for morphological adaptation in marine diatoms.</title>
        <authorList>
            <person name="Wang Y."/>
            <person name="Gao H."/>
            <person name="Li R."/>
            <person name="Xu X."/>
        </authorList>
    </citation>
    <scope>NUCLEOTIDE SEQUENCE</scope>
    <source>
        <strain evidence="1">FACHB 800</strain>
    </source>
</reference>
<sequence length="34" mass="3652">MPGVNQSRGCTHLVYLDPNVDTPAETQGLLARPT</sequence>
<organism evidence="1 2">
    <name type="scientific">Richelia sinica FACHB-800</name>
    <dbReference type="NCBI Taxonomy" id="1357546"/>
    <lineage>
        <taxon>Bacteria</taxon>
        <taxon>Bacillati</taxon>
        <taxon>Cyanobacteriota</taxon>
        <taxon>Cyanophyceae</taxon>
        <taxon>Nostocales</taxon>
        <taxon>Nostocaceae</taxon>
        <taxon>Richelia</taxon>
    </lineage>
</organism>
<evidence type="ECO:0000313" key="2">
    <source>
        <dbReference type="Proteomes" id="UP000683511"/>
    </source>
</evidence>
<dbReference type="AlphaFoldDB" id="A0A975Y6X6"/>
<name>A0A975Y6X6_9NOST</name>
<dbReference type="KEGG" id="rsin:B6N60_04460"/>
<gene>
    <name evidence="1" type="ORF">B6N60_04460</name>
</gene>
<accession>A0A975Y6X6</accession>
<proteinExistence type="predicted"/>